<gene>
    <name evidence="13" type="ORF">GOP47_0025469</name>
</gene>
<protein>
    <recommendedName>
        <fullName evidence="3 9">Mediator of RNA polymerase II transcription subunit 13</fullName>
    </recommendedName>
</protein>
<feature type="compositionally biased region" description="Low complexity" evidence="10">
    <location>
        <begin position="377"/>
        <end position="407"/>
    </location>
</feature>
<evidence type="ECO:0000256" key="2">
    <source>
        <dbReference type="ARBA" id="ARBA00009354"/>
    </source>
</evidence>
<comment type="subunit">
    <text evidence="9">Component of the Mediator complex.</text>
</comment>
<evidence type="ECO:0000256" key="5">
    <source>
        <dbReference type="ARBA" id="ARBA00023015"/>
    </source>
</evidence>
<keyword evidence="4 9" id="KW-0678">Repressor</keyword>
<feature type="compositionally biased region" description="Polar residues" evidence="10">
    <location>
        <begin position="910"/>
        <end position="927"/>
    </location>
</feature>
<dbReference type="GO" id="GO:0003713">
    <property type="term" value="F:transcription coactivator activity"/>
    <property type="evidence" value="ECO:0007669"/>
    <property type="project" value="TreeGrafter"/>
</dbReference>
<evidence type="ECO:0000256" key="6">
    <source>
        <dbReference type="ARBA" id="ARBA00023159"/>
    </source>
</evidence>
<comment type="subcellular location">
    <subcellularLocation>
        <location evidence="1 9">Nucleus</location>
    </subcellularLocation>
</comment>
<sequence>MLTNVYRLGFRQISWFQLISADGDNTPPEKWSEGHVTNRVLVAHTLLQNEGYFSAWTCSDFSGTNEGSLIKLWLFLPGRVETINPASQSLLVGLKVLASGLWIISKDCNEVSNALCQALLNRMERGLRTVGYIRFGDVFVKCKAFGSSEPQLRRPLPACEVAFTASEEAIFVHFVLQRKRVRSFSADDIQAALRLHHDSNGELKNSQSVIVAPHGSSGKLVGCYSSDVIQMLHESKVKGETDHLEQSSQGASSNDHSLSSASGFHAEVSFTFETLSRLPKGNSLHGAQDMGKSFQEKENKTAAKSSHEVQRILLYPPEAVIVPLVPAVPAKVFLKRCWLQKYVGISWLEDELHAGPKSQLNEKSLLANVKTLHGVRSPSSKSSSSTSSSSGASSVEDSSSHSSSTSDSDGEAGAPPGELEADAESLVVKGKQMHGSSRSHLDMEMKGFEDVAALVKWGQSGGTAQGEASALKGMKRSSSSGGEISNEGYRSLQNRSDVGVQGMVLSPNVGLGTPKAASSQVGTPWNCWPEDDRGLNVGIENDADILAEFGDFGDFFEDDGLGFGEPPGTAESQAMMFPLTDCLDGMGSPGNGCLDYTDPMLLPILDIPVLEGLDPEPALVKEVKAAGCISGSQELPESLKSPDVAPNNQILMLNTLPKEEAVLLLAPGYEPVSLPGGRDFSHQTAFKSPYIPGARKAQLDVARGSECYVYGATPPPSPTLQVQERKREHYEMVSDRAVFNGKRLKNAGTQSKLLKEKSYPNLPDMMEKVPTEKLSLLGKKGPMKESAWMELGANQVVSRRFSTTLLATEINCILLQLTALQVRDAHLVKNIRSTQISFGNSNELPLDSLTTMDSSPFAVKVGVGIQQEKKKKDRIPSRIAGDMDEEVHDGPRVSQVGVWRPVGTPKPQRAANSSSWNENTQTSSVVTSLDSGAGVSFETSSSITKTNHWQELLDTLPLLIQQGSVLFDVSLDGDCGEGPFAWLSSQEQERLKSVCGPCGIHAGCGGTLCASHFLDNAGVELLDPLTSEISARSVATILQSDMRIAMATAFGDSLLDGPLSLGEWLKGRAFVSDTYGTDSALSDSKEIASTVLAGIGEPITPPQCTTGPAGLKASSHDIENQPCDTHRSNSSWAMEGSSLSDDGCTRRCGQETGSIETDAQLSNGRGGLTVMALPMPSLLVGYQDDWLKISSSTLHLWEKAPLEPYATAKPVIYYVVCPKIDSLLSATAEYIRQLSCVYEACMLGSHVAGNMMFGQNHLLPTIGKNTFSGFLAMDYPLQASQQQGPLESACALNNYVTSFDKVWNPHEFLKALSKACKTLPVSASNTAQREHENGPCLAYYVICPSSDPNTVLQTMLVACQSIGHNAVMYDKQRKANTSNRTSLGSSYMDDSAGVTRQGIVGFSTSKLVLQVLTAESILKPSSPVSVNTDSLKEVAFGVYNKIRRIPRSYSSNDFIVHGAQPSRGRPLALQSSSAISGMWKDCGMVRSTVAGAALTGHESLLDSSSFRSNNWENSWQQQGVSNENSMVNHGHQLHDSFKYLFEPLFILAEAGTLDHGVGVSASRSSGLDDASGNVLVGAAEAMHGTIADSSADYDVTSGGDQKPANFHCSYGWTEDWQWLVSIWTDARGELLDVHLFPAGASGRWDSKTLHNLFVQVLTHGCQLLWMANGTGSKPRALVITRIGAFFELECQEWQKAVFTVGGAEVRKWPVQIWQQQSDNNTVTGNSSSLHAQDVSTLAERAMALGGGMPSSPGPSSLFLSRSKPANFVKTEMGGSSMRKQAGSGIGHGQVDACRGAFHLIHSISFVNCMLDHTLQIVGLHDVGSQSPAGIGPPNSVSSNWLNSSSTSVLTALGTGVGLVKTLGTATASYMFVPAHGLRFLPSVPLQLPVCKGSEFSVAEQVVRKSGYAATIASAFVVSRAVPSMRNELKKSAEEWPSNLYIGLVGHMSSFVGPNPQAVGQSASLGNDALLKAKLPKPMSSDGGSDYSVEAAHIVVEAVAAELQALSWLSVSPTLPFRRSALPFHCDIVQRLRRLLQYAVNESSGLHDL</sequence>
<evidence type="ECO:0000256" key="9">
    <source>
        <dbReference type="RuleBase" id="RU364134"/>
    </source>
</evidence>
<name>A0A9D4U0N1_ADICA</name>
<evidence type="ECO:0000313" key="14">
    <source>
        <dbReference type="Proteomes" id="UP000886520"/>
    </source>
</evidence>
<dbReference type="GO" id="GO:0016592">
    <property type="term" value="C:mediator complex"/>
    <property type="evidence" value="ECO:0007669"/>
    <property type="project" value="InterPro"/>
</dbReference>
<dbReference type="OrthoDB" id="103819at2759"/>
<comment type="similarity">
    <text evidence="2 9">Belongs to the Mediator complex subunit 13 family.</text>
</comment>
<dbReference type="Proteomes" id="UP000886520">
    <property type="component" value="Chromosome 25"/>
</dbReference>
<feature type="region of interest" description="Disordered" evidence="10">
    <location>
        <begin position="373"/>
        <end position="418"/>
    </location>
</feature>
<evidence type="ECO:0000256" key="7">
    <source>
        <dbReference type="ARBA" id="ARBA00023163"/>
    </source>
</evidence>
<dbReference type="PANTHER" id="PTHR48249:SF3">
    <property type="entry name" value="MEDIATOR OF RNA POLYMERASE II TRANSCRIPTION SUBUNIT 13"/>
    <property type="match status" value="1"/>
</dbReference>
<reference evidence="13" key="1">
    <citation type="submission" date="2021-01" db="EMBL/GenBank/DDBJ databases">
        <title>Adiantum capillus-veneris genome.</title>
        <authorList>
            <person name="Fang Y."/>
            <person name="Liao Q."/>
        </authorList>
    </citation>
    <scope>NUCLEOTIDE SEQUENCE</scope>
    <source>
        <strain evidence="13">H3</strain>
        <tissue evidence="13">Leaf</tissue>
    </source>
</reference>
<evidence type="ECO:0000313" key="13">
    <source>
        <dbReference type="EMBL" id="KAI5059150.1"/>
    </source>
</evidence>
<dbReference type="EMBL" id="JABFUD020000025">
    <property type="protein sequence ID" value="KAI5059150.1"/>
    <property type="molecule type" value="Genomic_DNA"/>
</dbReference>
<accession>A0A9D4U0N1</accession>
<evidence type="ECO:0000256" key="4">
    <source>
        <dbReference type="ARBA" id="ARBA00022491"/>
    </source>
</evidence>
<evidence type="ECO:0000256" key="3">
    <source>
        <dbReference type="ARBA" id="ARBA00019618"/>
    </source>
</evidence>
<keyword evidence="5 9" id="KW-0805">Transcription regulation</keyword>
<feature type="region of interest" description="Disordered" evidence="10">
    <location>
        <begin position="462"/>
        <end position="488"/>
    </location>
</feature>
<feature type="region of interest" description="Disordered" evidence="10">
    <location>
        <begin position="238"/>
        <end position="260"/>
    </location>
</feature>
<evidence type="ECO:0000256" key="10">
    <source>
        <dbReference type="SAM" id="MobiDB-lite"/>
    </source>
</evidence>
<evidence type="ECO:0000256" key="8">
    <source>
        <dbReference type="ARBA" id="ARBA00023242"/>
    </source>
</evidence>
<dbReference type="InterPro" id="IPR041285">
    <property type="entry name" value="MID_MedPIWI"/>
</dbReference>
<dbReference type="InterPro" id="IPR009401">
    <property type="entry name" value="Med13_C"/>
</dbReference>
<keyword evidence="6 9" id="KW-0010">Activator</keyword>
<keyword evidence="14" id="KW-1185">Reference proteome</keyword>
<keyword evidence="8 9" id="KW-0539">Nucleus</keyword>
<evidence type="ECO:0000259" key="12">
    <source>
        <dbReference type="Pfam" id="PF18296"/>
    </source>
</evidence>
<dbReference type="PANTHER" id="PTHR48249">
    <property type="entry name" value="MEDIATOR OF RNA POLYMERASE II TRANSCRIPTION SUBUNIT 13"/>
    <property type="match status" value="1"/>
</dbReference>
<dbReference type="Pfam" id="PF06333">
    <property type="entry name" value="Med13_C"/>
    <property type="match status" value="1"/>
</dbReference>
<feature type="domain" description="MID" evidence="12">
    <location>
        <begin position="1209"/>
        <end position="1444"/>
    </location>
</feature>
<evidence type="ECO:0000256" key="1">
    <source>
        <dbReference type="ARBA" id="ARBA00004123"/>
    </source>
</evidence>
<organism evidence="13 14">
    <name type="scientific">Adiantum capillus-veneris</name>
    <name type="common">Maidenhair fern</name>
    <dbReference type="NCBI Taxonomy" id="13818"/>
    <lineage>
        <taxon>Eukaryota</taxon>
        <taxon>Viridiplantae</taxon>
        <taxon>Streptophyta</taxon>
        <taxon>Embryophyta</taxon>
        <taxon>Tracheophyta</taxon>
        <taxon>Polypodiopsida</taxon>
        <taxon>Polypodiidae</taxon>
        <taxon>Polypodiales</taxon>
        <taxon>Pteridineae</taxon>
        <taxon>Pteridaceae</taxon>
        <taxon>Vittarioideae</taxon>
        <taxon>Adiantum</taxon>
    </lineage>
</organism>
<comment type="function">
    <text evidence="9">Component of the Mediator complex, a coactivator involved in regulated transcription of nearly all RNA polymerase II-dependent genes. Mediator functions as a bridge to convey information from gene-specific regulatory proteins to the basal RNA polymerase II transcription machinery. Mediator is recruited to promoters by direct interactions with regulatory proteins and serves as a scaffold for the assembly of a functional preinitiation complex with RNA polymerase II and the general transcription factors.</text>
</comment>
<dbReference type="InterPro" id="IPR051139">
    <property type="entry name" value="Mediator_complx_sub13"/>
</dbReference>
<dbReference type="Pfam" id="PF18296">
    <property type="entry name" value="MID_MedPIWI"/>
    <property type="match status" value="1"/>
</dbReference>
<keyword evidence="7 9" id="KW-0804">Transcription</keyword>
<dbReference type="GO" id="GO:0045944">
    <property type="term" value="P:positive regulation of transcription by RNA polymerase II"/>
    <property type="evidence" value="ECO:0007669"/>
    <property type="project" value="TreeGrafter"/>
</dbReference>
<proteinExistence type="inferred from homology"/>
<feature type="region of interest" description="Disordered" evidence="10">
    <location>
        <begin position="896"/>
        <end position="927"/>
    </location>
</feature>
<feature type="compositionally biased region" description="Low complexity" evidence="10">
    <location>
        <begin position="477"/>
        <end position="488"/>
    </location>
</feature>
<comment type="caution">
    <text evidence="13">The sequence shown here is derived from an EMBL/GenBank/DDBJ whole genome shotgun (WGS) entry which is preliminary data.</text>
</comment>
<evidence type="ECO:0000259" key="11">
    <source>
        <dbReference type="Pfam" id="PF06333"/>
    </source>
</evidence>
<feature type="domain" description="Mediator complex subunit Med13 C-terminal" evidence="11">
    <location>
        <begin position="1606"/>
        <end position="1695"/>
    </location>
</feature>